<organism evidence="4 5">
    <name type="scientific">Ancylobacter novellus (strain ATCC 8093 / DSM 506 / JCM 20403 / CCM 1077 / IAM 12100 / NBRC 12443 / NCIMB 10456)</name>
    <name type="common">Starkeya novella</name>
    <dbReference type="NCBI Taxonomy" id="639283"/>
    <lineage>
        <taxon>Bacteria</taxon>
        <taxon>Pseudomonadati</taxon>
        <taxon>Pseudomonadota</taxon>
        <taxon>Alphaproteobacteria</taxon>
        <taxon>Hyphomicrobiales</taxon>
        <taxon>Xanthobacteraceae</taxon>
        <taxon>Ancylobacter</taxon>
    </lineage>
</organism>
<keyword evidence="1" id="KW-0961">Cell wall biogenesis/degradation</keyword>
<proteinExistence type="predicted"/>
<gene>
    <name evidence="4" type="ordered locus">Snov_3796</name>
</gene>
<evidence type="ECO:0000313" key="5">
    <source>
        <dbReference type="Proteomes" id="UP000006633"/>
    </source>
</evidence>
<reference evidence="4 5" key="1">
    <citation type="journal article" date="2012" name="Stand. Genomic Sci.">
        <title>Complete genome sequence of the facultatively chemolithoautotrophic and methylotrophic alpha Proteobacterium Starkeya novella type strain (ATCC 8093(T)).</title>
        <authorList>
            <person name="Kappler U."/>
            <person name="Davenport K."/>
            <person name="Beatson S."/>
            <person name="Lucas S."/>
            <person name="Lapidus A."/>
            <person name="Copeland A."/>
            <person name="Berry K.W."/>
            <person name="Glavina Del Rio T."/>
            <person name="Hammon N."/>
            <person name="Dalin E."/>
            <person name="Tice H."/>
            <person name="Pitluck S."/>
            <person name="Richardson P."/>
            <person name="Bruce D."/>
            <person name="Goodwin L.A."/>
            <person name="Han C."/>
            <person name="Tapia R."/>
            <person name="Detter J.C."/>
            <person name="Chang Y.J."/>
            <person name="Jeffries C.D."/>
            <person name="Land M."/>
            <person name="Hauser L."/>
            <person name="Kyrpides N.C."/>
            <person name="Goker M."/>
            <person name="Ivanova N."/>
            <person name="Klenk H.P."/>
            <person name="Woyke T."/>
        </authorList>
    </citation>
    <scope>NUCLEOTIDE SEQUENCE [LARGE SCALE GENOMIC DNA]</scope>
    <source>
        <strain evidence="5">ATCC 8093 / DSM 506 / JCM 20403 / CCM 1077 / IAM 12100 / NBRC 12443 / NCIMB 10456</strain>
    </source>
</reference>
<keyword evidence="1" id="KW-0133">Cell shape</keyword>
<dbReference type="OrthoDB" id="9804204at2"/>
<dbReference type="GO" id="GO:0016740">
    <property type="term" value="F:transferase activity"/>
    <property type="evidence" value="ECO:0007669"/>
    <property type="project" value="InterPro"/>
</dbReference>
<dbReference type="HOGENOM" id="CLU_105370_0_0_5"/>
<name>D6ZYU7_ANCN5</name>
<dbReference type="STRING" id="639283.Snov_3796"/>
<dbReference type="EMBL" id="CP002026">
    <property type="protein sequence ID" value="ADH91066.1"/>
    <property type="molecule type" value="Genomic_DNA"/>
</dbReference>
<accession>D6ZYU7</accession>
<sequence>MIVNGKRVKKKPLPEETSRKSPAARRPGASRLRVVARPGSPARGWLVLDGRAIPVALGRAGIKAGKHEGDGATPKGVWHPREVRYRADHGLRPTTRLPVRRTRPEDGWCDDPRDGRYNRPVRLPFKASHEEMWRRDGLYDLVVVLDHNQRPRKTRGGSAVFLHLARADFEPTAGCVAFRRPDLKRLLARLTRATRIEVV</sequence>
<dbReference type="PANTHER" id="PTHR38589:SF1">
    <property type="entry name" value="BLR0621 PROTEIN"/>
    <property type="match status" value="1"/>
</dbReference>
<dbReference type="PANTHER" id="PTHR38589">
    <property type="entry name" value="BLR0621 PROTEIN"/>
    <property type="match status" value="1"/>
</dbReference>
<dbReference type="Proteomes" id="UP000006633">
    <property type="component" value="Chromosome"/>
</dbReference>
<feature type="region of interest" description="Disordered" evidence="2">
    <location>
        <begin position="1"/>
        <end position="32"/>
    </location>
</feature>
<dbReference type="GO" id="GO:0071555">
    <property type="term" value="P:cell wall organization"/>
    <property type="evidence" value="ECO:0007669"/>
    <property type="project" value="UniProtKB-UniRule"/>
</dbReference>
<dbReference type="GO" id="GO:0008360">
    <property type="term" value="P:regulation of cell shape"/>
    <property type="evidence" value="ECO:0007669"/>
    <property type="project" value="UniProtKB-UniRule"/>
</dbReference>
<evidence type="ECO:0000256" key="2">
    <source>
        <dbReference type="SAM" id="MobiDB-lite"/>
    </source>
</evidence>
<feature type="domain" description="L,D-TPase catalytic" evidence="3">
    <location>
        <begin position="21"/>
        <end position="199"/>
    </location>
</feature>
<evidence type="ECO:0000259" key="3">
    <source>
        <dbReference type="PROSITE" id="PS52029"/>
    </source>
</evidence>
<dbReference type="PROSITE" id="PS52029">
    <property type="entry name" value="LD_TPASE"/>
    <property type="match status" value="1"/>
</dbReference>
<feature type="active site" description="Proton donor/acceptor" evidence="1">
    <location>
        <position position="163"/>
    </location>
</feature>
<dbReference type="InterPro" id="IPR005490">
    <property type="entry name" value="LD_TPept_cat_dom"/>
</dbReference>
<comment type="pathway">
    <text evidence="1">Cell wall biogenesis; peptidoglycan biosynthesis.</text>
</comment>
<feature type="active site" description="Nucleophile" evidence="1">
    <location>
        <position position="175"/>
    </location>
</feature>
<dbReference type="Pfam" id="PF03734">
    <property type="entry name" value="YkuD"/>
    <property type="match status" value="1"/>
</dbReference>
<feature type="compositionally biased region" description="Basic residues" evidence="2">
    <location>
        <begin position="1"/>
        <end position="11"/>
    </location>
</feature>
<keyword evidence="5" id="KW-1185">Reference proteome</keyword>
<protein>
    <submittedName>
        <fullName evidence="4">ErfK/YbiS/YcfS/YnhG family protein</fullName>
    </submittedName>
</protein>
<evidence type="ECO:0000313" key="4">
    <source>
        <dbReference type="EMBL" id="ADH91066.1"/>
    </source>
</evidence>
<dbReference type="eggNOG" id="COG3786">
    <property type="taxonomic scope" value="Bacteria"/>
</dbReference>
<dbReference type="KEGG" id="sno:Snov_3796"/>
<keyword evidence="1" id="KW-0573">Peptidoglycan synthesis</keyword>
<evidence type="ECO:0000256" key="1">
    <source>
        <dbReference type="PROSITE-ProRule" id="PRU01373"/>
    </source>
</evidence>
<dbReference type="AlphaFoldDB" id="D6ZYU7"/>
<dbReference type="GO" id="GO:0009252">
    <property type="term" value="P:peptidoglycan biosynthetic process"/>
    <property type="evidence" value="ECO:0007669"/>
    <property type="project" value="UniProtKB-KW"/>
</dbReference>